<dbReference type="OrthoDB" id="512771at2"/>
<accession>A0A7Z9E4K6</accession>
<name>A0A7Z9E4K6_9CYAN</name>
<evidence type="ECO:0000313" key="3">
    <source>
        <dbReference type="Proteomes" id="UP000182190"/>
    </source>
</evidence>
<comment type="caution">
    <text evidence="2">The sequence shown here is derived from an EMBL/GenBank/DDBJ whole genome shotgun (WGS) entry which is preliminary data.</text>
</comment>
<dbReference type="EMBL" id="CZCS02000243">
    <property type="protein sequence ID" value="VXD25911.1"/>
    <property type="molecule type" value="Genomic_DNA"/>
</dbReference>
<dbReference type="InterPro" id="IPR032710">
    <property type="entry name" value="NTF2-like_dom_sf"/>
</dbReference>
<organism evidence="2 3">
    <name type="scientific">Planktothrix paucivesiculata PCC 9631</name>
    <dbReference type="NCBI Taxonomy" id="671071"/>
    <lineage>
        <taxon>Bacteria</taxon>
        <taxon>Bacillati</taxon>
        <taxon>Cyanobacteriota</taxon>
        <taxon>Cyanophyceae</taxon>
        <taxon>Oscillatoriophycideae</taxon>
        <taxon>Oscillatoriales</taxon>
        <taxon>Microcoleaceae</taxon>
        <taxon>Planktothrix</taxon>
    </lineage>
</organism>
<evidence type="ECO:0000259" key="1">
    <source>
        <dbReference type="Pfam" id="PF14534"/>
    </source>
</evidence>
<sequence>MSYADKEHIRQVFEEVYSSNTRSRDLAGYGGMYTEDALWMMPNVPDRRGVYDIVEGFAEYISNQEIDPIFTAEEIEVMGDFGYVLGISLSTIYPQDGSPSKQSKCREVWLMQKEAGEWKIARQIQTLKPF</sequence>
<dbReference type="AlphaFoldDB" id="A0A7Z9E4K6"/>
<dbReference type="RefSeq" id="WP_083622937.1">
    <property type="nucleotide sequence ID" value="NZ_LR735023.1"/>
</dbReference>
<dbReference type="InterPro" id="IPR027843">
    <property type="entry name" value="DUF4440"/>
</dbReference>
<dbReference type="Pfam" id="PF14534">
    <property type="entry name" value="DUF4440"/>
    <property type="match status" value="1"/>
</dbReference>
<dbReference type="Proteomes" id="UP000182190">
    <property type="component" value="Unassembled WGS sequence"/>
</dbReference>
<dbReference type="SUPFAM" id="SSF54427">
    <property type="entry name" value="NTF2-like"/>
    <property type="match status" value="1"/>
</dbReference>
<gene>
    <name evidence="2" type="ORF">PL9631_980017</name>
</gene>
<dbReference type="Gene3D" id="3.10.450.50">
    <property type="match status" value="1"/>
</dbReference>
<feature type="domain" description="DUF4440" evidence="1">
    <location>
        <begin position="9"/>
        <end position="120"/>
    </location>
</feature>
<protein>
    <recommendedName>
        <fullName evidence="1">DUF4440 domain-containing protein</fullName>
    </recommendedName>
</protein>
<keyword evidence="3" id="KW-1185">Reference proteome</keyword>
<reference evidence="2" key="1">
    <citation type="submission" date="2019-10" db="EMBL/GenBank/DDBJ databases">
        <authorList>
            <consortium name="Genoscope - CEA"/>
            <person name="William W."/>
        </authorList>
    </citation>
    <scope>NUCLEOTIDE SEQUENCE [LARGE SCALE GENOMIC DNA]</scope>
    <source>
        <strain evidence="2">BBR_PRJEB10994</strain>
    </source>
</reference>
<proteinExistence type="predicted"/>
<evidence type="ECO:0000313" key="2">
    <source>
        <dbReference type="EMBL" id="VXD25911.1"/>
    </source>
</evidence>